<keyword evidence="1" id="KW-0472">Membrane</keyword>
<evidence type="ECO:0000256" key="1">
    <source>
        <dbReference type="SAM" id="Phobius"/>
    </source>
</evidence>
<dbReference type="Pfam" id="PF20313">
    <property type="entry name" value="DUF6609"/>
    <property type="match status" value="1"/>
</dbReference>
<keyword evidence="1" id="KW-1133">Transmembrane helix</keyword>
<gene>
    <name evidence="2" type="ORF">KB213_11765</name>
</gene>
<feature type="transmembrane region" description="Helical" evidence="1">
    <location>
        <begin position="69"/>
        <end position="89"/>
    </location>
</feature>
<reference evidence="2 3" key="1">
    <citation type="submission" date="2021-04" db="EMBL/GenBank/DDBJ databases">
        <title>The complete genome sequence of Neokomagataea sp. TBRC 2177.</title>
        <authorList>
            <person name="Charoenyingcharoen P."/>
            <person name="Yukphan P."/>
        </authorList>
    </citation>
    <scope>NUCLEOTIDE SEQUENCE [LARGE SCALE GENOMIC DNA]</scope>
    <source>
        <strain evidence="2 3">TBRC 2177</strain>
    </source>
</reference>
<evidence type="ECO:0000313" key="2">
    <source>
        <dbReference type="EMBL" id="MBR0560724.1"/>
    </source>
</evidence>
<name>A0ABS5E9Z1_9PROT</name>
<feature type="transmembrane region" description="Helical" evidence="1">
    <location>
        <begin position="153"/>
        <end position="170"/>
    </location>
</feature>
<proteinExistence type="predicted"/>
<dbReference type="Proteomes" id="UP000677812">
    <property type="component" value="Unassembled WGS sequence"/>
</dbReference>
<comment type="caution">
    <text evidence="2">The sequence shown here is derived from an EMBL/GenBank/DDBJ whole genome shotgun (WGS) entry which is preliminary data.</text>
</comment>
<organism evidence="2 3">
    <name type="scientific">Neokomagataea anthophila</name>
    <dbReference type="NCBI Taxonomy" id="2826925"/>
    <lineage>
        <taxon>Bacteria</taxon>
        <taxon>Pseudomonadati</taxon>
        <taxon>Pseudomonadota</taxon>
        <taxon>Alphaproteobacteria</taxon>
        <taxon>Acetobacterales</taxon>
        <taxon>Acetobacteraceae</taxon>
        <taxon>Neokomagataea</taxon>
    </lineage>
</organism>
<keyword evidence="1" id="KW-0812">Transmembrane</keyword>
<accession>A0ABS5E9Z1</accession>
<keyword evidence="3" id="KW-1185">Reference proteome</keyword>
<protein>
    <submittedName>
        <fullName evidence="2">Uncharacterized protein</fullName>
    </submittedName>
</protein>
<sequence>MFERFYNVHRYQAVPAGGPFITIMGLCIMLGAFMHSAQGLLVDIGFVLGGSTFMISWKLADKLPSLTKVQIISIVTAIAVEIVVFYESWPLLQTLNDQKTVSSILAIVAVHFVIMFPAYGLSSVLLTILCGSNALIGWFYYGYNADGVLFGDGVIKFIAGISMVLSSPIFRTNR</sequence>
<feature type="transmembrane region" description="Helical" evidence="1">
    <location>
        <begin position="12"/>
        <end position="34"/>
    </location>
</feature>
<dbReference type="InterPro" id="IPR046717">
    <property type="entry name" value="DUF6609"/>
</dbReference>
<feature type="transmembrane region" description="Helical" evidence="1">
    <location>
        <begin position="101"/>
        <end position="119"/>
    </location>
</feature>
<dbReference type="RefSeq" id="WP_211683398.1">
    <property type="nucleotide sequence ID" value="NZ_JAGRQH010000017.1"/>
</dbReference>
<dbReference type="EMBL" id="JAGRQH010000017">
    <property type="protein sequence ID" value="MBR0560724.1"/>
    <property type="molecule type" value="Genomic_DNA"/>
</dbReference>
<evidence type="ECO:0000313" key="3">
    <source>
        <dbReference type="Proteomes" id="UP000677812"/>
    </source>
</evidence>